<dbReference type="SMART" id="SM00908">
    <property type="entry name" value="Gal-bind_lectin"/>
    <property type="match status" value="1"/>
</dbReference>
<accession>A0A3P9IVZ5</accession>
<dbReference type="GO" id="GO:0030246">
    <property type="term" value="F:carbohydrate binding"/>
    <property type="evidence" value="ECO:0007669"/>
    <property type="project" value="UniProtKB-UniRule"/>
</dbReference>
<organism evidence="4 5">
    <name type="scientific">Oryzias latipes</name>
    <name type="common">Japanese rice fish</name>
    <name type="synonym">Japanese killifish</name>
    <dbReference type="NCBI Taxonomy" id="8090"/>
    <lineage>
        <taxon>Eukaryota</taxon>
        <taxon>Metazoa</taxon>
        <taxon>Chordata</taxon>
        <taxon>Craniata</taxon>
        <taxon>Vertebrata</taxon>
        <taxon>Euteleostomi</taxon>
        <taxon>Actinopterygii</taxon>
        <taxon>Neopterygii</taxon>
        <taxon>Teleostei</taxon>
        <taxon>Neoteleostei</taxon>
        <taxon>Acanthomorphata</taxon>
        <taxon>Ovalentaria</taxon>
        <taxon>Atherinomorphae</taxon>
        <taxon>Beloniformes</taxon>
        <taxon>Adrianichthyidae</taxon>
        <taxon>Oryziinae</taxon>
        <taxon>Oryzias</taxon>
    </lineage>
</organism>
<sequence length="137" mass="15376">LFLFVQMVIQNMPFKVGQTVAIAGNNTPNAANFSVNIGHNGENYAFHLNPRFDAYGMSNTIVCNSLEKGCWQEEVFPGGFGFFKGENFKLIIKLTCGGFLITLPDGFQFTFPNRLHADEYSHFCFNGDVSIRSIQIY</sequence>
<dbReference type="Ensembl" id="ENSORLT00015008798.1">
    <property type="protein sequence ID" value="ENSORLP00015024119.1"/>
    <property type="gene ID" value="ENSORLG00015004596.1"/>
</dbReference>
<dbReference type="Proteomes" id="UP000265200">
    <property type="component" value="Chromosome 8"/>
</dbReference>
<dbReference type="InterPro" id="IPR001079">
    <property type="entry name" value="Galectin_CRD"/>
</dbReference>
<dbReference type="InterPro" id="IPR044156">
    <property type="entry name" value="Galectin-like"/>
</dbReference>
<evidence type="ECO:0000256" key="1">
    <source>
        <dbReference type="ARBA" id="ARBA00022734"/>
    </source>
</evidence>
<dbReference type="PROSITE" id="PS51304">
    <property type="entry name" value="GALECTIN"/>
    <property type="match status" value="1"/>
</dbReference>
<evidence type="ECO:0000259" key="3">
    <source>
        <dbReference type="PROSITE" id="PS51304"/>
    </source>
</evidence>
<evidence type="ECO:0000313" key="5">
    <source>
        <dbReference type="Proteomes" id="UP000265200"/>
    </source>
</evidence>
<evidence type="ECO:0000256" key="2">
    <source>
        <dbReference type="RuleBase" id="RU102079"/>
    </source>
</evidence>
<dbReference type="AlphaFoldDB" id="A0A3P9IVZ5"/>
<dbReference type="InterPro" id="IPR013320">
    <property type="entry name" value="ConA-like_dom_sf"/>
</dbReference>
<reference evidence="4" key="4">
    <citation type="submission" date="2025-09" db="UniProtKB">
        <authorList>
            <consortium name="Ensembl"/>
        </authorList>
    </citation>
    <scope>IDENTIFICATION</scope>
    <source>
        <strain evidence="4">HSOK</strain>
    </source>
</reference>
<reference evidence="4" key="3">
    <citation type="submission" date="2025-08" db="UniProtKB">
        <authorList>
            <consortium name="Ensembl"/>
        </authorList>
    </citation>
    <scope>IDENTIFICATION</scope>
    <source>
        <strain evidence="4">HSOK</strain>
    </source>
</reference>
<keyword evidence="1 2" id="KW-0430">Lectin</keyword>
<dbReference type="CDD" id="cd00070">
    <property type="entry name" value="GLECT"/>
    <property type="match status" value="1"/>
</dbReference>
<protein>
    <recommendedName>
        <fullName evidence="2">Galectin</fullName>
    </recommendedName>
</protein>
<proteinExistence type="predicted"/>
<evidence type="ECO:0000313" key="4">
    <source>
        <dbReference type="Ensembl" id="ENSORLP00015024119.1"/>
    </source>
</evidence>
<dbReference type="Pfam" id="PF00337">
    <property type="entry name" value="Gal-bind_lectin"/>
    <property type="match status" value="1"/>
</dbReference>
<dbReference type="PANTHER" id="PTHR11346">
    <property type="entry name" value="GALECTIN"/>
    <property type="match status" value="1"/>
</dbReference>
<dbReference type="SUPFAM" id="SSF49899">
    <property type="entry name" value="Concanavalin A-like lectins/glucanases"/>
    <property type="match status" value="1"/>
</dbReference>
<reference key="1">
    <citation type="journal article" date="2007" name="Nature">
        <title>The medaka draft genome and insights into vertebrate genome evolution.</title>
        <authorList>
            <person name="Kasahara M."/>
            <person name="Naruse K."/>
            <person name="Sasaki S."/>
            <person name="Nakatani Y."/>
            <person name="Qu W."/>
            <person name="Ahsan B."/>
            <person name="Yamada T."/>
            <person name="Nagayasu Y."/>
            <person name="Doi K."/>
            <person name="Kasai Y."/>
            <person name="Jindo T."/>
            <person name="Kobayashi D."/>
            <person name="Shimada A."/>
            <person name="Toyoda A."/>
            <person name="Kuroki Y."/>
            <person name="Fujiyama A."/>
            <person name="Sasaki T."/>
            <person name="Shimizu A."/>
            <person name="Asakawa S."/>
            <person name="Shimizu N."/>
            <person name="Hashimoto S."/>
            <person name="Yang J."/>
            <person name="Lee Y."/>
            <person name="Matsushima K."/>
            <person name="Sugano S."/>
            <person name="Sakaizumi M."/>
            <person name="Narita T."/>
            <person name="Ohishi K."/>
            <person name="Haga S."/>
            <person name="Ohta F."/>
            <person name="Nomoto H."/>
            <person name="Nogata K."/>
            <person name="Morishita T."/>
            <person name="Endo T."/>
            <person name="Shin-I T."/>
            <person name="Takeda H."/>
            <person name="Morishita S."/>
            <person name="Kohara Y."/>
        </authorList>
    </citation>
    <scope>NUCLEOTIDE SEQUENCE [LARGE SCALE GENOMIC DNA]</scope>
    <source>
        <strain>Hd-rR</strain>
    </source>
</reference>
<dbReference type="FunFam" id="2.60.120.200:FF:000021">
    <property type="entry name" value="Galectin"/>
    <property type="match status" value="1"/>
</dbReference>
<dbReference type="SMART" id="SM00276">
    <property type="entry name" value="GLECT"/>
    <property type="match status" value="1"/>
</dbReference>
<feature type="domain" description="Galectin" evidence="3">
    <location>
        <begin position="6"/>
        <end position="137"/>
    </location>
</feature>
<dbReference type="PANTHER" id="PTHR11346:SF112">
    <property type="entry name" value="GALECTIN"/>
    <property type="match status" value="1"/>
</dbReference>
<dbReference type="Gene3D" id="2.60.120.200">
    <property type="match status" value="1"/>
</dbReference>
<reference evidence="4 5" key="2">
    <citation type="submission" date="2017-04" db="EMBL/GenBank/DDBJ databases">
        <title>CpG methylation of centromeres and impact of large insertions on vertebrate speciation.</title>
        <authorList>
            <person name="Ichikawa K."/>
            <person name="Yoshimura J."/>
            <person name="Morishita S."/>
        </authorList>
    </citation>
    <scope>NUCLEOTIDE SEQUENCE</scope>
    <source>
        <strain evidence="4 5">HSOK</strain>
    </source>
</reference>
<name>A0A3P9IVZ5_ORYLA</name>